<dbReference type="PANTHER" id="PTHR11820">
    <property type="entry name" value="ACYLPYRUVASE"/>
    <property type="match status" value="1"/>
</dbReference>
<feature type="domain" description="Fumarylacetoacetase-like C-terminal" evidence="9">
    <location>
        <begin position="73"/>
        <end position="276"/>
    </location>
</feature>
<comment type="function">
    <text evidence="6">Decarboxylates OPET (5-oxo-pent-3-ene-1,2,5-tricarboxylic acid) into HHDD (2-hydroxy-hept-2,4-diene-1,7-dioate) and isomerizes it to OHED (2-oxo-hept-3-ene-1,7-dioate).</text>
</comment>
<dbReference type="Gene3D" id="3.90.850.10">
    <property type="entry name" value="Fumarylacetoacetase-like, C-terminal domain"/>
    <property type="match status" value="1"/>
</dbReference>
<sequence>MRFAKIVDAEGSAVIAILQNGHAYKVSKSAKASIADIMRDLVSGDLVSRLPKCTEVQYAAKSLLRPIDDDARILCAGFNFSAHAVESDREQPSHPTFFARFSSGLVGPNDAIERPYVSDTLDWEGELAVMIGKGGRDISVEDAFEHVGGYLCFGDHSIREFQTHSTQATAGKNFDRSGAAGPWVVTPDELPHPDSFEVFTSLNGERVQHGQLSNLLFSIPELISYASKFMELRPGDVIATGTPSGIGARRNPPRFLQEGDEISVEVPGIGTLTSHVINQKGI</sequence>
<reference evidence="10 11" key="1">
    <citation type="submission" date="2020-04" db="EMBL/GenBank/DDBJ databases">
        <title>Molecular characterization of pseudomonads from Agaricus bisporus reveal novel blotch 2 pathogens in Western Europe.</title>
        <authorList>
            <person name="Taparia T."/>
            <person name="Krijger M."/>
            <person name="Haynes E."/>
            <person name="Elpinstone J.G."/>
            <person name="Noble R."/>
            <person name="Van Der Wolf J."/>
        </authorList>
    </citation>
    <scope>NUCLEOTIDE SEQUENCE [LARGE SCALE GENOMIC DNA]</scope>
    <source>
        <strain evidence="10 11">H7001</strain>
    </source>
</reference>
<dbReference type="InterPro" id="IPR011234">
    <property type="entry name" value="Fumarylacetoacetase-like_C"/>
</dbReference>
<name>A0A7Y7X9I1_9PSED</name>
<evidence type="ECO:0000256" key="5">
    <source>
        <dbReference type="ARBA" id="ARBA00052790"/>
    </source>
</evidence>
<evidence type="ECO:0000313" key="11">
    <source>
        <dbReference type="Proteomes" id="UP000539985"/>
    </source>
</evidence>
<dbReference type="PANTHER" id="PTHR11820:SF112">
    <property type="entry name" value="FUMARYLACETOACETATE HYDROLASE FAMILY PROTEIN (AFU_ORTHOLOGUE AFUA_1G02370)-RELATED"/>
    <property type="match status" value="1"/>
</dbReference>
<dbReference type="GO" id="GO:0046872">
    <property type="term" value="F:metal ion binding"/>
    <property type="evidence" value="ECO:0007669"/>
    <property type="project" value="UniProtKB-KW"/>
</dbReference>
<proteinExistence type="inferred from homology"/>
<dbReference type="SUPFAM" id="SSF56529">
    <property type="entry name" value="FAH"/>
    <property type="match status" value="1"/>
</dbReference>
<dbReference type="RefSeq" id="WP_177100904.1">
    <property type="nucleotide sequence ID" value="NZ_JACAQB010000004.1"/>
</dbReference>
<keyword evidence="3" id="KW-0479">Metal-binding</keyword>
<evidence type="ECO:0000256" key="3">
    <source>
        <dbReference type="ARBA" id="ARBA00022723"/>
    </source>
</evidence>
<dbReference type="Pfam" id="PF01557">
    <property type="entry name" value="FAA_hydrolase"/>
    <property type="match status" value="1"/>
</dbReference>
<protein>
    <submittedName>
        <fullName evidence="10">Fumarylacetoacetate hydrolase family protein</fullName>
    </submittedName>
</protein>
<dbReference type="FunFam" id="3.90.850.10:FF:000002">
    <property type="entry name" value="2-hydroxyhepta-2,4-diene-1,7-dioate isomerase"/>
    <property type="match status" value="1"/>
</dbReference>
<dbReference type="EMBL" id="JACAQB010000004">
    <property type="protein sequence ID" value="NWB95692.1"/>
    <property type="molecule type" value="Genomic_DNA"/>
</dbReference>
<dbReference type="InterPro" id="IPR036663">
    <property type="entry name" value="Fumarylacetoacetase_C_sf"/>
</dbReference>
<evidence type="ECO:0000256" key="8">
    <source>
        <dbReference type="ARBA" id="ARBA00060680"/>
    </source>
</evidence>
<accession>A0A7Y7X9I1</accession>
<dbReference type="GO" id="GO:0018800">
    <property type="term" value="F:5-oxopent-3-ene-1,2,5-tricarboxylate decarboxylase activity"/>
    <property type="evidence" value="ECO:0007669"/>
    <property type="project" value="UniProtKB-EC"/>
</dbReference>
<organism evidence="10 11">
    <name type="scientific">Pseudomonas gingeri</name>
    <dbReference type="NCBI Taxonomy" id="117681"/>
    <lineage>
        <taxon>Bacteria</taxon>
        <taxon>Pseudomonadati</taxon>
        <taxon>Pseudomonadota</taxon>
        <taxon>Gammaproteobacteria</taxon>
        <taxon>Pseudomonadales</taxon>
        <taxon>Pseudomonadaceae</taxon>
        <taxon>Pseudomonas</taxon>
    </lineage>
</organism>
<keyword evidence="10" id="KW-0378">Hydrolase</keyword>
<evidence type="ECO:0000259" key="9">
    <source>
        <dbReference type="Pfam" id="PF01557"/>
    </source>
</evidence>
<comment type="pathway">
    <text evidence="8">Aromatic compound metabolism; 4-hydroxyphenylacetate degradation; pyruvate and succinate semialdehyde from 4-hydroxyphenylacetate: step 5/7.</text>
</comment>
<comment type="pathway">
    <text evidence="7">Aromatic compound metabolism; 4-hydroxyphenylacetate degradation; pyruvate and succinate semialdehyde from 4-hydroxyphenylacetate: step 4/7.</text>
</comment>
<dbReference type="GO" id="GO:0016787">
    <property type="term" value="F:hydrolase activity"/>
    <property type="evidence" value="ECO:0007669"/>
    <property type="project" value="UniProtKB-KW"/>
</dbReference>
<dbReference type="GO" id="GO:0019752">
    <property type="term" value="P:carboxylic acid metabolic process"/>
    <property type="evidence" value="ECO:0007669"/>
    <property type="project" value="UniProtKB-ARBA"/>
</dbReference>
<evidence type="ECO:0000256" key="7">
    <source>
        <dbReference type="ARBA" id="ARBA00060569"/>
    </source>
</evidence>
<evidence type="ECO:0000256" key="2">
    <source>
        <dbReference type="ARBA" id="ARBA00010715"/>
    </source>
</evidence>
<evidence type="ECO:0000313" key="10">
    <source>
        <dbReference type="EMBL" id="NWB95692.1"/>
    </source>
</evidence>
<evidence type="ECO:0000256" key="6">
    <source>
        <dbReference type="ARBA" id="ARBA00057150"/>
    </source>
</evidence>
<comment type="catalytic activity">
    <reaction evidence="4">
        <text>(3E,5R)-5-carboxy-2-oxohept-3-enedioate + H(+) = (4Z)-2-oxohept-4-enedioate + CO2</text>
        <dbReference type="Rhea" id="RHEA:14397"/>
        <dbReference type="ChEBI" id="CHEBI:15378"/>
        <dbReference type="ChEBI" id="CHEBI:16526"/>
        <dbReference type="ChEBI" id="CHEBI:87491"/>
        <dbReference type="ChEBI" id="CHEBI:87507"/>
        <dbReference type="EC" id="4.1.1.68"/>
    </reaction>
</comment>
<dbReference type="AlphaFoldDB" id="A0A7Y7X9I1"/>
<gene>
    <name evidence="10" type="ORF">HX882_07300</name>
</gene>
<comment type="similarity">
    <text evidence="2">Belongs to the hydratase/decarboxylase family.</text>
</comment>
<evidence type="ECO:0000256" key="1">
    <source>
        <dbReference type="ARBA" id="ARBA00010211"/>
    </source>
</evidence>
<comment type="similarity">
    <text evidence="1">Belongs to the FAH family.</text>
</comment>
<comment type="catalytic activity">
    <reaction evidence="5">
        <text>(2E,4Z)-5-hydroxypenta-2,4-diene-1,2,5-tricarboxylate = (3E,5R)-5-carboxy-2-oxohept-3-enedioate</text>
        <dbReference type="Rhea" id="RHEA:18813"/>
        <dbReference type="ChEBI" id="CHEBI:47961"/>
        <dbReference type="ChEBI" id="CHEBI:87491"/>
        <dbReference type="EC" id="5.3.3.10"/>
    </reaction>
</comment>
<dbReference type="Proteomes" id="UP000539985">
    <property type="component" value="Unassembled WGS sequence"/>
</dbReference>
<evidence type="ECO:0000256" key="4">
    <source>
        <dbReference type="ARBA" id="ARBA00051258"/>
    </source>
</evidence>
<dbReference type="GO" id="GO:0008704">
    <property type="term" value="F:5-carboxymethyl-2-hydroxymuconate delta-isomerase activity"/>
    <property type="evidence" value="ECO:0007669"/>
    <property type="project" value="UniProtKB-EC"/>
</dbReference>
<comment type="caution">
    <text evidence="10">The sequence shown here is derived from an EMBL/GenBank/DDBJ whole genome shotgun (WGS) entry which is preliminary data.</text>
</comment>